<sequence length="418" mass="44048">MPFIVHARRACARAARVLTQYRREYIALSAGNGDHGRLGHGSPDEAHDGWSPRSSNYFHPVEGVSDLDVRAVAAGGAHSVFLVAGGHVFTCGLNADGQLGHSAGLPFSPEPMLVRLDVEVVSVAAGNGHTLCVDVDGCVWAFGKNTAGQLGTGNVDGTIPRKIGALAKEARVAQVACGAEHSLAVADDGRVYSWGSSTDGVLGHGSETWNDGWFYRTARAELAPRLVRSLEDKKVVAVAAGHMHSACIDDRGNLYTWGQGRFNQLGLSAKPSDHETTPSPVMSLRFVHEIACGGLHSLANTNAGVVSWGANQHGELGHGHHSDIKSAVPKPIKMGSRGWSKLAAGWKHSAGIANGKLFAWGFGGSMGSYADEKMSSGGQLGLGNEFDFWEPHEVSVPGEVKDVSCGFNHTLALVDTHS</sequence>
<dbReference type="OMA" id="VFIQCKT"/>
<evidence type="ECO:0000259" key="3">
    <source>
        <dbReference type="Pfam" id="PF25390"/>
    </source>
</evidence>
<dbReference type="PROSITE" id="PS00626">
    <property type="entry name" value="RCC1_2"/>
    <property type="match status" value="4"/>
</dbReference>
<evidence type="ECO:0000313" key="5">
    <source>
        <dbReference type="Proteomes" id="UP000001568"/>
    </source>
</evidence>
<reference evidence="4 5" key="1">
    <citation type="journal article" date="2007" name="Proc. Natl. Acad. Sci. U.S.A.">
        <title>The tiny eukaryote Ostreococcus provides genomic insights into the paradox of plankton speciation.</title>
        <authorList>
            <person name="Palenik B."/>
            <person name="Grimwood J."/>
            <person name="Aerts A."/>
            <person name="Rouze P."/>
            <person name="Salamov A."/>
            <person name="Putnam N."/>
            <person name="Dupont C."/>
            <person name="Jorgensen R."/>
            <person name="Derelle E."/>
            <person name="Rombauts S."/>
            <person name="Zhou K."/>
            <person name="Otillar R."/>
            <person name="Merchant S.S."/>
            <person name="Podell S."/>
            <person name="Gaasterland T."/>
            <person name="Napoli C."/>
            <person name="Gendler K."/>
            <person name="Manuell A."/>
            <person name="Tai V."/>
            <person name="Vallon O."/>
            <person name="Piganeau G."/>
            <person name="Jancek S."/>
            <person name="Heijde M."/>
            <person name="Jabbari K."/>
            <person name="Bowler C."/>
            <person name="Lohr M."/>
            <person name="Robbens S."/>
            <person name="Werner G."/>
            <person name="Dubchak I."/>
            <person name="Pazour G.J."/>
            <person name="Ren Q."/>
            <person name="Paulsen I."/>
            <person name="Delwiche C."/>
            <person name="Schmutz J."/>
            <person name="Rokhsar D."/>
            <person name="Van de Peer Y."/>
            <person name="Moreau H."/>
            <person name="Grigoriev I.V."/>
        </authorList>
    </citation>
    <scope>NUCLEOTIDE SEQUENCE [LARGE SCALE GENOMIC DNA]</scope>
    <source>
        <strain evidence="4 5">CCE9901</strain>
    </source>
</reference>
<dbReference type="HOGENOM" id="CLU_033951_0_0_1"/>
<name>A4RVS6_OSTLU</name>
<protein>
    <recommendedName>
        <fullName evidence="3">RCC1-like domain-containing protein</fullName>
    </recommendedName>
</protein>
<dbReference type="Pfam" id="PF25390">
    <property type="entry name" value="WD40_RLD"/>
    <property type="match status" value="1"/>
</dbReference>
<feature type="repeat" description="RCC1" evidence="2">
    <location>
        <begin position="189"/>
        <end position="251"/>
    </location>
</feature>
<dbReference type="GeneID" id="5001627"/>
<feature type="repeat" description="RCC1" evidence="2">
    <location>
        <begin position="86"/>
        <end position="136"/>
    </location>
</feature>
<dbReference type="Gene3D" id="2.130.10.30">
    <property type="entry name" value="Regulator of chromosome condensation 1/beta-lactamase-inhibitor protein II"/>
    <property type="match status" value="2"/>
</dbReference>
<keyword evidence="5" id="KW-1185">Reference proteome</keyword>
<accession>A4RVS6</accession>
<feature type="repeat" description="RCC1" evidence="2">
    <location>
        <begin position="252"/>
        <end position="303"/>
    </location>
</feature>
<dbReference type="InterPro" id="IPR058923">
    <property type="entry name" value="RCC1-like_dom"/>
</dbReference>
<feature type="repeat" description="RCC1" evidence="2">
    <location>
        <begin position="137"/>
        <end position="188"/>
    </location>
</feature>
<dbReference type="AlphaFoldDB" id="A4RVS6"/>
<dbReference type="InterPro" id="IPR000408">
    <property type="entry name" value="Reg_chr_condens"/>
</dbReference>
<dbReference type="InterPro" id="IPR051625">
    <property type="entry name" value="Signaling_Regulatory_Domain"/>
</dbReference>
<feature type="repeat" description="RCC1" evidence="2">
    <location>
        <begin position="355"/>
        <end position="416"/>
    </location>
</feature>
<dbReference type="STRING" id="436017.A4RVS6"/>
<dbReference type="Gramene" id="ABO95493">
    <property type="protein sequence ID" value="ABO95493"/>
    <property type="gene ID" value="OSTLU_36955"/>
</dbReference>
<dbReference type="eggNOG" id="KOG1426">
    <property type="taxonomic scope" value="Eukaryota"/>
</dbReference>
<evidence type="ECO:0000256" key="2">
    <source>
        <dbReference type="PROSITE-ProRule" id="PRU00235"/>
    </source>
</evidence>
<evidence type="ECO:0000256" key="1">
    <source>
        <dbReference type="ARBA" id="ARBA00022737"/>
    </source>
</evidence>
<organism evidence="4 5">
    <name type="scientific">Ostreococcus lucimarinus (strain CCE9901)</name>
    <dbReference type="NCBI Taxonomy" id="436017"/>
    <lineage>
        <taxon>Eukaryota</taxon>
        <taxon>Viridiplantae</taxon>
        <taxon>Chlorophyta</taxon>
        <taxon>Mamiellophyceae</taxon>
        <taxon>Mamiellales</taxon>
        <taxon>Bathycoccaceae</taxon>
        <taxon>Ostreococcus</taxon>
    </lineage>
</organism>
<dbReference type="PRINTS" id="PR00633">
    <property type="entry name" value="RCCNDNSATION"/>
</dbReference>
<dbReference type="Proteomes" id="UP000001568">
    <property type="component" value="Chromosome 4"/>
</dbReference>
<evidence type="ECO:0000313" key="4">
    <source>
        <dbReference type="EMBL" id="ABO95493.1"/>
    </source>
</evidence>
<dbReference type="PANTHER" id="PTHR22872">
    <property type="entry name" value="BTK-BINDING PROTEIN-RELATED"/>
    <property type="match status" value="1"/>
</dbReference>
<dbReference type="PROSITE" id="PS50012">
    <property type="entry name" value="RCC1_3"/>
    <property type="match status" value="7"/>
</dbReference>
<feature type="repeat" description="RCC1" evidence="2">
    <location>
        <begin position="25"/>
        <end position="85"/>
    </location>
</feature>
<dbReference type="InterPro" id="IPR009091">
    <property type="entry name" value="RCC1/BLIP-II"/>
</dbReference>
<proteinExistence type="predicted"/>
<gene>
    <name evidence="4" type="ORF">OSTLU_36955</name>
</gene>
<dbReference type="KEGG" id="olu:OSTLU_36955"/>
<keyword evidence="1" id="KW-0677">Repeat</keyword>
<feature type="repeat" description="RCC1" evidence="2">
    <location>
        <begin position="303"/>
        <end position="355"/>
    </location>
</feature>
<dbReference type="SUPFAM" id="SSF50985">
    <property type="entry name" value="RCC1/BLIP-II"/>
    <property type="match status" value="1"/>
</dbReference>
<feature type="domain" description="RCC1-like" evidence="3">
    <location>
        <begin position="28"/>
        <end position="412"/>
    </location>
</feature>
<dbReference type="OrthoDB" id="496144at2759"/>
<dbReference type="RefSeq" id="XP_001417200.1">
    <property type="nucleotide sequence ID" value="XM_001417163.1"/>
</dbReference>
<dbReference type="EMBL" id="CP000584">
    <property type="protein sequence ID" value="ABO95493.1"/>
    <property type="molecule type" value="Genomic_DNA"/>
</dbReference>